<reference evidence="5 6" key="1">
    <citation type="submission" date="2019-04" db="EMBL/GenBank/DDBJ databases">
        <title>Altererythrobacter aquimixticola sp. nov., isolated from sediment of junction between the ocean and a freshwater spring.</title>
        <authorList>
            <person name="Yoon J.-H."/>
        </authorList>
    </citation>
    <scope>NUCLEOTIDE SEQUENCE [LARGE SCALE GENOMIC DNA]</scope>
    <source>
        <strain evidence="5 6">SSKS-13</strain>
    </source>
</reference>
<proteinExistence type="inferred from homology"/>
<comment type="caution">
    <text evidence="5">The sequence shown here is derived from an EMBL/GenBank/DDBJ whole genome shotgun (WGS) entry which is preliminary data.</text>
</comment>
<sequence length="105" mass="10933">MTSISTSVASNLKAINNDGDKPVIKSDESGFGALGQGDFLRLLTTQLQQQDPFEPVDNKDMLAQMAQFSALAGSSTTNATLGDISAKLDALIEAQRAAPATSTDS</sequence>
<dbReference type="Proteomes" id="UP000309389">
    <property type="component" value="Unassembled WGS sequence"/>
</dbReference>
<dbReference type="AlphaFoldDB" id="A0A4T3F2T7"/>
<gene>
    <name evidence="5" type="ORF">E5222_03405</name>
</gene>
<keyword evidence="5" id="KW-0282">Flagellum</keyword>
<dbReference type="EMBL" id="SSHH01000001">
    <property type="protein sequence ID" value="TIX51513.1"/>
    <property type="molecule type" value="Genomic_DNA"/>
</dbReference>
<evidence type="ECO:0000313" key="6">
    <source>
        <dbReference type="Proteomes" id="UP000309389"/>
    </source>
</evidence>
<keyword evidence="6" id="KW-1185">Reference proteome</keyword>
<keyword evidence="5" id="KW-0969">Cilium</keyword>
<name>A0A4T3F2T7_9SPHN</name>
<protein>
    <recommendedName>
        <fullName evidence="2">Basal-body rod modification protein FlgD</fullName>
    </recommendedName>
</protein>
<dbReference type="RefSeq" id="WP_136692299.1">
    <property type="nucleotide sequence ID" value="NZ_SSHH01000001.1"/>
</dbReference>
<comment type="function">
    <text evidence="4">Required for flagellar hook formation. May act as a scaffolding protein.</text>
</comment>
<dbReference type="OrthoDB" id="9785233at2"/>
<accession>A0A4T3F2T7</accession>
<evidence type="ECO:0000256" key="1">
    <source>
        <dbReference type="ARBA" id="ARBA00010577"/>
    </source>
</evidence>
<dbReference type="InterPro" id="IPR005648">
    <property type="entry name" value="FlgD"/>
</dbReference>
<evidence type="ECO:0000256" key="2">
    <source>
        <dbReference type="ARBA" id="ARBA00016013"/>
    </source>
</evidence>
<dbReference type="Pfam" id="PF03963">
    <property type="entry name" value="FlgD"/>
    <property type="match status" value="1"/>
</dbReference>
<organism evidence="5 6">
    <name type="scientific">Alteraurantiacibacter aquimixticola</name>
    <dbReference type="NCBI Taxonomy" id="2489173"/>
    <lineage>
        <taxon>Bacteria</taxon>
        <taxon>Pseudomonadati</taxon>
        <taxon>Pseudomonadota</taxon>
        <taxon>Alphaproteobacteria</taxon>
        <taxon>Sphingomonadales</taxon>
        <taxon>Erythrobacteraceae</taxon>
        <taxon>Alteraurantiacibacter</taxon>
    </lineage>
</organism>
<keyword evidence="3" id="KW-1005">Bacterial flagellum biogenesis</keyword>
<evidence type="ECO:0000256" key="3">
    <source>
        <dbReference type="ARBA" id="ARBA00022795"/>
    </source>
</evidence>
<evidence type="ECO:0000256" key="4">
    <source>
        <dbReference type="ARBA" id="ARBA00024746"/>
    </source>
</evidence>
<comment type="similarity">
    <text evidence="1">Belongs to the FlgD family.</text>
</comment>
<dbReference type="GO" id="GO:0044781">
    <property type="term" value="P:bacterial-type flagellum organization"/>
    <property type="evidence" value="ECO:0007669"/>
    <property type="project" value="UniProtKB-KW"/>
</dbReference>
<evidence type="ECO:0000313" key="5">
    <source>
        <dbReference type="EMBL" id="TIX51513.1"/>
    </source>
</evidence>
<keyword evidence="5" id="KW-0966">Cell projection</keyword>